<feature type="compositionally biased region" description="Basic residues" evidence="2">
    <location>
        <begin position="26"/>
        <end position="38"/>
    </location>
</feature>
<dbReference type="Proteomes" id="UP001353858">
    <property type="component" value="Unassembled WGS sequence"/>
</dbReference>
<keyword evidence="1" id="KW-0175">Coiled coil</keyword>
<dbReference type="InterPro" id="IPR011011">
    <property type="entry name" value="Znf_FYVE_PHD"/>
</dbReference>
<accession>A0AAN7PDW2</accession>
<feature type="compositionally biased region" description="Acidic residues" evidence="2">
    <location>
        <begin position="162"/>
        <end position="171"/>
    </location>
</feature>
<dbReference type="AlphaFoldDB" id="A0AAN7PDW2"/>
<gene>
    <name evidence="3" type="ORF">RN001_006711</name>
</gene>
<dbReference type="Gene3D" id="3.30.40.10">
    <property type="entry name" value="Zinc/RING finger domain, C3HC4 (zinc finger)"/>
    <property type="match status" value="1"/>
</dbReference>
<proteinExistence type="predicted"/>
<dbReference type="SUPFAM" id="SSF57903">
    <property type="entry name" value="FYVE/PHD zinc finger"/>
    <property type="match status" value="1"/>
</dbReference>
<dbReference type="InterPro" id="IPR013083">
    <property type="entry name" value="Znf_RING/FYVE/PHD"/>
</dbReference>
<comment type="caution">
    <text evidence="3">The sequence shown here is derived from an EMBL/GenBank/DDBJ whole genome shotgun (WGS) entry which is preliminary data.</text>
</comment>
<name>A0AAN7PDW2_9COLE</name>
<evidence type="ECO:0000313" key="4">
    <source>
        <dbReference type="Proteomes" id="UP001353858"/>
    </source>
</evidence>
<evidence type="ECO:0008006" key="5">
    <source>
        <dbReference type="Google" id="ProtNLM"/>
    </source>
</evidence>
<feature type="coiled-coil region" evidence="1">
    <location>
        <begin position="315"/>
        <end position="375"/>
    </location>
</feature>
<organism evidence="3 4">
    <name type="scientific">Aquatica leii</name>
    <dbReference type="NCBI Taxonomy" id="1421715"/>
    <lineage>
        <taxon>Eukaryota</taxon>
        <taxon>Metazoa</taxon>
        <taxon>Ecdysozoa</taxon>
        <taxon>Arthropoda</taxon>
        <taxon>Hexapoda</taxon>
        <taxon>Insecta</taxon>
        <taxon>Pterygota</taxon>
        <taxon>Neoptera</taxon>
        <taxon>Endopterygota</taxon>
        <taxon>Coleoptera</taxon>
        <taxon>Polyphaga</taxon>
        <taxon>Elateriformia</taxon>
        <taxon>Elateroidea</taxon>
        <taxon>Lampyridae</taxon>
        <taxon>Luciolinae</taxon>
        <taxon>Aquatica</taxon>
    </lineage>
</organism>
<feature type="region of interest" description="Disordered" evidence="2">
    <location>
        <begin position="18"/>
        <end position="64"/>
    </location>
</feature>
<evidence type="ECO:0000313" key="3">
    <source>
        <dbReference type="EMBL" id="KAK4883392.1"/>
    </source>
</evidence>
<protein>
    <recommendedName>
        <fullName evidence="5">Zinc finger PHD-type domain-containing protein</fullName>
    </recommendedName>
</protein>
<evidence type="ECO:0000256" key="1">
    <source>
        <dbReference type="SAM" id="Coils"/>
    </source>
</evidence>
<evidence type="ECO:0000256" key="2">
    <source>
        <dbReference type="SAM" id="MobiDB-lite"/>
    </source>
</evidence>
<sequence length="499" mass="57478">MKNQRLKRRTHLKKKVFSENPGCSSVHKRSSDKKKKATKSQMKDVSSDDESSVSSMSVHDSSRDELFLKQGSNPKKDDCCLFCEAKFSDDNQGEIWIMCIMCSCWAHEECAGLEKEPYEAGPSSMHDPNFEEWCSKQLEEDDYLVSDDEDGYITESEHDTESEQSGNEELEKENTELRENLRTLDFFYERVNKNPTTLSKQPPPAHSTTRRHNLMVSPSKKLGEIASSVQVWDLLFNENMDSDIVPACSSDMESIVGVARIESTGIKQKLSDTRDKRCDTTDEEVVDNLDISSTEPHITTIVSDVTKKVPNKPAQETLRKRINRLQQRINLLTKARDTELLQTILKTQIEIKFEINELRKKVDKIENKEINQNKVDFRLQTTTFVDKLLINNLSEIDEIEDLIKNEEIFNELITCDNTNYNILENGQQIDLNTAEIICINQSFNEINEYDQTPVKTSRKRTLADVYEEVVSATSEKKKNYKAKKFIHLLTIKITVKFMI</sequence>
<keyword evidence="4" id="KW-1185">Reference proteome</keyword>
<reference evidence="4" key="1">
    <citation type="submission" date="2023-01" db="EMBL/GenBank/DDBJ databases">
        <title>Key to firefly adult light organ development and bioluminescence: homeobox transcription factors regulate luciferase expression and transportation to peroxisome.</title>
        <authorList>
            <person name="Fu X."/>
        </authorList>
    </citation>
    <scope>NUCLEOTIDE SEQUENCE [LARGE SCALE GENOMIC DNA]</scope>
</reference>
<feature type="region of interest" description="Disordered" evidence="2">
    <location>
        <begin position="154"/>
        <end position="175"/>
    </location>
</feature>
<dbReference type="EMBL" id="JARPUR010000002">
    <property type="protein sequence ID" value="KAK4883392.1"/>
    <property type="molecule type" value="Genomic_DNA"/>
</dbReference>